<proteinExistence type="predicted"/>
<protein>
    <submittedName>
        <fullName evidence="2">Uncharacterized protein</fullName>
    </submittedName>
</protein>
<reference evidence="2 3" key="1">
    <citation type="submission" date="2019-11" db="EMBL/GenBank/DDBJ databases">
        <title>Whole genome sequence of Oryza granulata.</title>
        <authorList>
            <person name="Li W."/>
        </authorList>
    </citation>
    <scope>NUCLEOTIDE SEQUENCE [LARGE SCALE GENOMIC DNA]</scope>
    <source>
        <strain evidence="3">cv. Menghai</strain>
        <tissue evidence="2">Leaf</tissue>
    </source>
</reference>
<accession>A0A6G1D4T5</accession>
<evidence type="ECO:0000256" key="1">
    <source>
        <dbReference type="SAM" id="MobiDB-lite"/>
    </source>
</evidence>
<evidence type="ECO:0000313" key="3">
    <source>
        <dbReference type="Proteomes" id="UP000479710"/>
    </source>
</evidence>
<dbReference type="Proteomes" id="UP000479710">
    <property type="component" value="Unassembled WGS sequence"/>
</dbReference>
<comment type="caution">
    <text evidence="2">The sequence shown here is derived from an EMBL/GenBank/DDBJ whole genome shotgun (WGS) entry which is preliminary data.</text>
</comment>
<evidence type="ECO:0000313" key="2">
    <source>
        <dbReference type="EMBL" id="KAF0907410.1"/>
    </source>
</evidence>
<gene>
    <name evidence="2" type="ORF">E2562_017351</name>
</gene>
<feature type="compositionally biased region" description="Low complexity" evidence="1">
    <location>
        <begin position="1"/>
        <end position="15"/>
    </location>
</feature>
<feature type="region of interest" description="Disordered" evidence="1">
    <location>
        <begin position="1"/>
        <end position="20"/>
    </location>
</feature>
<name>A0A6G1D4T5_9ORYZ</name>
<organism evidence="2 3">
    <name type="scientific">Oryza meyeriana var. granulata</name>
    <dbReference type="NCBI Taxonomy" id="110450"/>
    <lineage>
        <taxon>Eukaryota</taxon>
        <taxon>Viridiplantae</taxon>
        <taxon>Streptophyta</taxon>
        <taxon>Embryophyta</taxon>
        <taxon>Tracheophyta</taxon>
        <taxon>Spermatophyta</taxon>
        <taxon>Magnoliopsida</taxon>
        <taxon>Liliopsida</taxon>
        <taxon>Poales</taxon>
        <taxon>Poaceae</taxon>
        <taxon>BOP clade</taxon>
        <taxon>Oryzoideae</taxon>
        <taxon>Oryzeae</taxon>
        <taxon>Oryzinae</taxon>
        <taxon>Oryza</taxon>
        <taxon>Oryza meyeriana</taxon>
    </lineage>
</organism>
<sequence>MASSSAGTASGTTSATRRRDGGRGEFAAAYLVFDPAVSVSLHHEVFLLPWPREHKLDGGVFRPLYYIPSLCIMDAKPV</sequence>
<keyword evidence="3" id="KW-1185">Reference proteome</keyword>
<dbReference type="EMBL" id="SPHZ02000007">
    <property type="protein sequence ID" value="KAF0907410.1"/>
    <property type="molecule type" value="Genomic_DNA"/>
</dbReference>
<dbReference type="AlphaFoldDB" id="A0A6G1D4T5"/>